<dbReference type="AlphaFoldDB" id="A0A432W892"/>
<dbReference type="PROSITE" id="PS51257">
    <property type="entry name" value="PROKAR_LIPOPROTEIN"/>
    <property type="match status" value="1"/>
</dbReference>
<organism evidence="2 3">
    <name type="scientific">Aliidiomarina minuta</name>
    <dbReference type="NCBI Taxonomy" id="880057"/>
    <lineage>
        <taxon>Bacteria</taxon>
        <taxon>Pseudomonadati</taxon>
        <taxon>Pseudomonadota</taxon>
        <taxon>Gammaproteobacteria</taxon>
        <taxon>Alteromonadales</taxon>
        <taxon>Idiomarinaceae</taxon>
        <taxon>Aliidiomarina</taxon>
    </lineage>
</organism>
<proteinExistence type="predicted"/>
<gene>
    <name evidence="2" type="ORF">CWE09_05530</name>
</gene>
<feature type="region of interest" description="Disordered" evidence="1">
    <location>
        <begin position="197"/>
        <end position="225"/>
    </location>
</feature>
<dbReference type="PANTHER" id="PTHR37530">
    <property type="entry name" value="OUTER MEMBRANE PROTEIN SLP"/>
    <property type="match status" value="1"/>
</dbReference>
<accession>A0A432W892</accession>
<dbReference type="EMBL" id="PIPL01000001">
    <property type="protein sequence ID" value="RUO26176.1"/>
    <property type="molecule type" value="Genomic_DNA"/>
</dbReference>
<keyword evidence="3" id="KW-1185">Reference proteome</keyword>
<dbReference type="Proteomes" id="UP000288293">
    <property type="component" value="Unassembled WGS sequence"/>
</dbReference>
<dbReference type="NCBIfam" id="TIGR00752">
    <property type="entry name" value="slp"/>
    <property type="match status" value="1"/>
</dbReference>
<evidence type="ECO:0000313" key="3">
    <source>
        <dbReference type="Proteomes" id="UP000288293"/>
    </source>
</evidence>
<dbReference type="Pfam" id="PF03843">
    <property type="entry name" value="Slp"/>
    <property type="match status" value="1"/>
</dbReference>
<dbReference type="OrthoDB" id="5295757at2"/>
<dbReference type="PIRSF" id="PIRSF004982">
    <property type="entry name" value="SlP"/>
    <property type="match status" value="1"/>
</dbReference>
<evidence type="ECO:0000313" key="2">
    <source>
        <dbReference type="EMBL" id="RUO26176.1"/>
    </source>
</evidence>
<name>A0A432W892_9GAMM</name>
<dbReference type="InterPro" id="IPR004658">
    <property type="entry name" value="OMP_Slp"/>
</dbReference>
<evidence type="ECO:0000256" key="1">
    <source>
        <dbReference type="SAM" id="MobiDB-lite"/>
    </source>
</evidence>
<sequence length="225" mass="25869">MRLLILVLGITLLAGCAARYPEPIRTDSSELIEFRQAQLNPEQHTGKTARWGGVIASVENSEEQTRIEVVNFRLNNFGRPQVDDQSDGRFVVYKDGFVDPEVYKRGRQVTALGDFSGIEEGAIGDFVYKFPVIQASGVELWQPRRDNRGAVGVGFGYGVYDPFWYGRGFYGPGIHPYHPYYPYYYRHPIRAPRPEVRQREPMHQRNPLPEPIQQQNGSSRERHER</sequence>
<dbReference type="PANTHER" id="PTHR37530:SF1">
    <property type="entry name" value="OUTER MEMBRANE PROTEIN SLP"/>
    <property type="match status" value="1"/>
</dbReference>
<protein>
    <submittedName>
        <fullName evidence="2">Starvation-inducible protein</fullName>
    </submittedName>
</protein>
<reference evidence="2 3" key="1">
    <citation type="journal article" date="2011" name="Front. Microbiol.">
        <title>Genomic signatures of strain selection and enhancement in Bacillus atrophaeus var. globigii, a historical biowarfare simulant.</title>
        <authorList>
            <person name="Gibbons H.S."/>
            <person name="Broomall S.M."/>
            <person name="McNew L.A."/>
            <person name="Daligault H."/>
            <person name="Chapman C."/>
            <person name="Bruce D."/>
            <person name="Karavis M."/>
            <person name="Krepps M."/>
            <person name="McGregor P.A."/>
            <person name="Hong C."/>
            <person name="Park K.H."/>
            <person name="Akmal A."/>
            <person name="Feldman A."/>
            <person name="Lin J.S."/>
            <person name="Chang W.E."/>
            <person name="Higgs B.W."/>
            <person name="Demirev P."/>
            <person name="Lindquist J."/>
            <person name="Liem A."/>
            <person name="Fochler E."/>
            <person name="Read T.D."/>
            <person name="Tapia R."/>
            <person name="Johnson S."/>
            <person name="Bishop-Lilly K.A."/>
            <person name="Detter C."/>
            <person name="Han C."/>
            <person name="Sozhamannan S."/>
            <person name="Rosenzweig C.N."/>
            <person name="Skowronski E.W."/>
        </authorList>
    </citation>
    <scope>NUCLEOTIDE SEQUENCE [LARGE SCALE GENOMIC DNA]</scope>
    <source>
        <strain evidence="2 3">MLST1</strain>
    </source>
</reference>
<comment type="caution">
    <text evidence="2">The sequence shown here is derived from an EMBL/GenBank/DDBJ whole genome shotgun (WGS) entry which is preliminary data.</text>
</comment>
<dbReference type="GO" id="GO:0019867">
    <property type="term" value="C:outer membrane"/>
    <property type="evidence" value="ECO:0007669"/>
    <property type="project" value="InterPro"/>
</dbReference>
<dbReference type="RefSeq" id="WP_126802991.1">
    <property type="nucleotide sequence ID" value="NZ_PIPL01000001.1"/>
</dbReference>